<evidence type="ECO:0000256" key="6">
    <source>
        <dbReference type="HAMAP-Rule" id="MF_00347"/>
    </source>
</evidence>
<dbReference type="Pfam" id="PF13089">
    <property type="entry name" value="PP_kinase_N"/>
    <property type="match status" value="1"/>
</dbReference>
<feature type="binding site" evidence="6">
    <location>
        <position position="597"/>
    </location>
    <ligand>
        <name>ATP</name>
        <dbReference type="ChEBI" id="CHEBI:30616"/>
    </ligand>
</feature>
<evidence type="ECO:0000256" key="5">
    <source>
        <dbReference type="ARBA" id="ARBA00022840"/>
    </source>
</evidence>
<comment type="PTM">
    <text evidence="6 7">An intermediate of this reaction is the autophosphorylated ppk in which a phosphate is covalently linked to a histidine residue through a N-P bond.</text>
</comment>
<feature type="compositionally biased region" description="Pro residues" evidence="8">
    <location>
        <begin position="13"/>
        <end position="23"/>
    </location>
</feature>
<dbReference type="SUPFAM" id="SSF140356">
    <property type="entry name" value="PPK N-terminal domain-like"/>
    <property type="match status" value="1"/>
</dbReference>
<dbReference type="InterPro" id="IPR041108">
    <property type="entry name" value="PP_kinase_C_1"/>
</dbReference>
<proteinExistence type="inferred from homology"/>
<comment type="catalytic activity">
    <reaction evidence="6 7">
        <text>[phosphate](n) + ATP = [phosphate](n+1) + ADP</text>
        <dbReference type="Rhea" id="RHEA:19573"/>
        <dbReference type="Rhea" id="RHEA-COMP:9859"/>
        <dbReference type="Rhea" id="RHEA-COMP:14280"/>
        <dbReference type="ChEBI" id="CHEBI:16838"/>
        <dbReference type="ChEBI" id="CHEBI:30616"/>
        <dbReference type="ChEBI" id="CHEBI:456216"/>
        <dbReference type="EC" id="2.7.4.1"/>
    </reaction>
</comment>
<feature type="domain" description="Polyphosphate kinase C-terminal" evidence="12">
    <location>
        <begin position="365"/>
        <end position="529"/>
    </location>
</feature>
<evidence type="ECO:0000256" key="1">
    <source>
        <dbReference type="ARBA" id="ARBA00022553"/>
    </source>
</evidence>
<evidence type="ECO:0000259" key="11">
    <source>
        <dbReference type="Pfam" id="PF13090"/>
    </source>
</evidence>
<feature type="active site" description="Phosphohistidine intermediate" evidence="6">
    <location>
        <position position="468"/>
    </location>
</feature>
<dbReference type="PANTHER" id="PTHR30218">
    <property type="entry name" value="POLYPHOSPHATE KINASE"/>
    <property type="match status" value="1"/>
</dbReference>
<dbReference type="EMBL" id="JAAVTX010000005">
    <property type="protein sequence ID" value="NKE46871.1"/>
    <property type="molecule type" value="Genomic_DNA"/>
</dbReference>
<keyword evidence="5 6" id="KW-0067">ATP-binding</keyword>
<reference evidence="13 14" key="1">
    <citation type="submission" date="2020-03" db="EMBL/GenBank/DDBJ databases">
        <title>Roseomonas selenitidurans sp. nov. isolated from soil.</title>
        <authorList>
            <person name="Liu H."/>
        </authorList>
    </citation>
    <scope>NUCLEOTIDE SEQUENCE [LARGE SCALE GENOMIC DNA]</scope>
    <source>
        <strain evidence="13 14">JCM 15073</strain>
    </source>
</reference>
<dbReference type="Pfam" id="PF13090">
    <property type="entry name" value="PP_kinase_C"/>
    <property type="match status" value="1"/>
</dbReference>
<name>A0ABX1F3D2_9PROT</name>
<dbReference type="InterPro" id="IPR025200">
    <property type="entry name" value="PPK_C_dom2"/>
</dbReference>
<dbReference type="NCBIfam" id="NF003921">
    <property type="entry name" value="PRK05443.2-2"/>
    <property type="match status" value="1"/>
</dbReference>
<keyword evidence="1 6" id="KW-0597">Phosphoprotein</keyword>
<evidence type="ECO:0000256" key="7">
    <source>
        <dbReference type="RuleBase" id="RU003800"/>
    </source>
</evidence>
<evidence type="ECO:0000313" key="13">
    <source>
        <dbReference type="EMBL" id="NKE46871.1"/>
    </source>
</evidence>
<dbReference type="InterPro" id="IPR024953">
    <property type="entry name" value="PP_kinase_middle"/>
</dbReference>
<dbReference type="InterPro" id="IPR036832">
    <property type="entry name" value="PPK_N_dom_sf"/>
</dbReference>
<dbReference type="NCBIfam" id="NF003919">
    <property type="entry name" value="PRK05443.1-4"/>
    <property type="match status" value="1"/>
</dbReference>
<evidence type="ECO:0000259" key="9">
    <source>
        <dbReference type="Pfam" id="PF02503"/>
    </source>
</evidence>
<keyword evidence="3 6" id="KW-0547">Nucleotide-binding</keyword>
<feature type="region of interest" description="Disordered" evidence="8">
    <location>
        <begin position="716"/>
        <end position="745"/>
    </location>
</feature>
<dbReference type="CDD" id="cd09168">
    <property type="entry name" value="PLDc_PaPPK1_C2_like"/>
    <property type="match status" value="1"/>
</dbReference>
<comment type="caution">
    <text evidence="13">The sequence shown here is derived from an EMBL/GenBank/DDBJ whole genome shotgun (WGS) entry which is preliminary data.</text>
</comment>
<evidence type="ECO:0000256" key="8">
    <source>
        <dbReference type="SAM" id="MobiDB-lite"/>
    </source>
</evidence>
<keyword evidence="14" id="KW-1185">Reference proteome</keyword>
<gene>
    <name evidence="6" type="primary">ppk</name>
    <name evidence="13" type="ORF">HB662_18970</name>
</gene>
<dbReference type="CDD" id="cd09165">
    <property type="entry name" value="PLDc_PaPPK1_C1_like"/>
    <property type="match status" value="1"/>
</dbReference>
<feature type="binding site" evidence="6">
    <location>
        <position position="82"/>
    </location>
    <ligand>
        <name>ATP</name>
        <dbReference type="ChEBI" id="CHEBI:30616"/>
    </ligand>
</feature>
<feature type="domain" description="Polyphosphate kinase N-terminal" evidence="10">
    <location>
        <begin position="44"/>
        <end position="148"/>
    </location>
</feature>
<dbReference type="InterPro" id="IPR036830">
    <property type="entry name" value="PP_kinase_middle_dom_sf"/>
</dbReference>
<feature type="binding site" evidence="6">
    <location>
        <position position="501"/>
    </location>
    <ligand>
        <name>ATP</name>
        <dbReference type="ChEBI" id="CHEBI:30616"/>
    </ligand>
</feature>
<accession>A0ABX1F3D2</accession>
<dbReference type="EC" id="2.7.4.1" evidence="6 7"/>
<dbReference type="GO" id="GO:0008976">
    <property type="term" value="F:polyphosphate kinase activity"/>
    <property type="evidence" value="ECO:0007669"/>
    <property type="project" value="UniProtKB-EC"/>
</dbReference>
<feature type="domain" description="Polyphosphate kinase middle" evidence="9">
    <location>
        <begin position="158"/>
        <end position="337"/>
    </location>
</feature>
<dbReference type="InterPro" id="IPR003414">
    <property type="entry name" value="PP_kinase"/>
</dbReference>
<comment type="similarity">
    <text evidence="6 7">Belongs to the polyphosphate kinase 1 (PPK1) family.</text>
</comment>
<dbReference type="RefSeq" id="WP_168051555.1">
    <property type="nucleotide sequence ID" value="NZ_JAATJR010000005.1"/>
</dbReference>
<keyword evidence="6" id="KW-0479">Metal-binding</keyword>
<dbReference type="PIRSF" id="PIRSF015589">
    <property type="entry name" value="PP_kinase"/>
    <property type="match status" value="1"/>
</dbReference>
<dbReference type="Pfam" id="PF17941">
    <property type="entry name" value="PP_kinase_C_1"/>
    <property type="match status" value="1"/>
</dbReference>
<feature type="binding site" evidence="6">
    <location>
        <position position="625"/>
    </location>
    <ligand>
        <name>ATP</name>
        <dbReference type="ChEBI" id="CHEBI:30616"/>
    </ligand>
</feature>
<feature type="region of interest" description="Disordered" evidence="8">
    <location>
        <begin position="1"/>
        <end position="23"/>
    </location>
</feature>
<dbReference type="Gene3D" id="3.30.870.10">
    <property type="entry name" value="Endonuclease Chain A"/>
    <property type="match status" value="2"/>
</dbReference>
<evidence type="ECO:0000256" key="2">
    <source>
        <dbReference type="ARBA" id="ARBA00022679"/>
    </source>
</evidence>
<evidence type="ECO:0000313" key="14">
    <source>
        <dbReference type="Proteomes" id="UP000765160"/>
    </source>
</evidence>
<dbReference type="PANTHER" id="PTHR30218:SF0">
    <property type="entry name" value="POLYPHOSPHATE KINASE"/>
    <property type="match status" value="1"/>
</dbReference>
<sequence length="745" mass="82698">MDTMPTPAGPTATPTPPAVTPPKPGAPIGVVRPPVIAADSPARFINRELSWLAFNTRVLEEAANPRHPLLERLRFVAISASNLDEFYSVRVAGLIGQDRAGISTPSPDGLTPAQQLSAVNAATQSLIEGQQQAWHELRGLLDAAGVTVCTPAELTEADRAWLEGWFMDRVFAVLTPLAVDPAHPFPFIANLALCMVLKLVREEDGGTMRALLPLPPQIERFIRLPQEPGSKKIRFLMLEDLIVLFLRRLFPGFVAAEHGLFRLIRDTDVEFEEEAEDLVRSYETALKRRRRGHAILLSVDSRMAADMVQLVAEELDSDRAGVVKVDGLLGIADIKQLIVDDRPDLLFTPYTPRFPERILDFGGDCFAAIAAKDIVVHHPYESFDVVVQFLRQAARDPSVVAIKQTLYRTSRDSPIARALIEAAEAGKSVTGIVEIKARFDEERNIALARELEAAGVQVVFGFVELKTHAKVSLVVRREREILRSYAHFGTGNYHPITARIYTDLSFFTADPALTRDAAKLFNYMTGYARPETMEGLAFAPLTIRPALLGLIEREIAFAQEGKPAGIWLKMNSLVDEQVIDALYRASQAGVRVECVVRGICCLRPGVPGLSENIRVKSIVGRFLEHSRVYVFGNGHRLPSRRARVFISSADLMARNMDWRVETMVPIENPTVHTQILDQVMAVNLQDTMQSWHLRADGTYRRMAPGAKPVSAHEYFMTNPSLSGRGSALQRPTGPARRRQDRVLQD</sequence>
<dbReference type="SUPFAM" id="SSF143724">
    <property type="entry name" value="PHP14-like"/>
    <property type="match status" value="1"/>
</dbReference>
<protein>
    <recommendedName>
        <fullName evidence="6 7">Polyphosphate kinase</fullName>
        <ecNumber evidence="6 7">2.7.4.1</ecNumber>
    </recommendedName>
    <alternativeName>
        <fullName evidence="6">ATP-polyphosphate phosphotransferase</fullName>
    </alternativeName>
    <alternativeName>
        <fullName evidence="6">Polyphosphoric acid kinase</fullName>
    </alternativeName>
</protein>
<dbReference type="NCBIfam" id="TIGR03705">
    <property type="entry name" value="poly_P_kin"/>
    <property type="match status" value="1"/>
</dbReference>
<dbReference type="SUPFAM" id="SSF56024">
    <property type="entry name" value="Phospholipase D/nuclease"/>
    <property type="match status" value="2"/>
</dbReference>
<dbReference type="NCBIfam" id="NF003918">
    <property type="entry name" value="PRK05443.1-2"/>
    <property type="match status" value="1"/>
</dbReference>
<evidence type="ECO:0000259" key="12">
    <source>
        <dbReference type="Pfam" id="PF17941"/>
    </source>
</evidence>
<comment type="cofactor">
    <cofactor evidence="6">
        <name>Mg(2+)</name>
        <dbReference type="ChEBI" id="CHEBI:18420"/>
    </cofactor>
</comment>
<dbReference type="NCBIfam" id="NF003917">
    <property type="entry name" value="PRK05443.1-1"/>
    <property type="match status" value="1"/>
</dbReference>
<comment type="function">
    <text evidence="6 7">Catalyzes the reversible transfer of the terminal phosphate of ATP to form a long-chain polyphosphate (polyP).</text>
</comment>
<feature type="binding site" evidence="6">
    <location>
        <position position="438"/>
    </location>
    <ligand>
        <name>Mg(2+)</name>
        <dbReference type="ChEBI" id="CHEBI:18420"/>
    </ligand>
</feature>
<dbReference type="Gene3D" id="1.20.58.310">
    <property type="entry name" value="Polyphosphate kinase N-terminal domain"/>
    <property type="match status" value="1"/>
</dbReference>
<dbReference type="HAMAP" id="MF_00347">
    <property type="entry name" value="Polyphosphate_kinase"/>
    <property type="match status" value="1"/>
</dbReference>
<feature type="binding site" evidence="6">
    <location>
        <position position="408"/>
    </location>
    <ligand>
        <name>Mg(2+)</name>
        <dbReference type="ChEBI" id="CHEBI:18420"/>
    </ligand>
</feature>
<feature type="domain" description="Polyphosphate kinase C-terminal" evidence="11">
    <location>
        <begin position="536"/>
        <end position="705"/>
    </location>
</feature>
<keyword evidence="2 6" id="KW-0808">Transferase</keyword>
<keyword evidence="6" id="KW-0460">Magnesium</keyword>
<dbReference type="Gene3D" id="3.30.1840.10">
    <property type="entry name" value="Polyphosphate kinase middle domain"/>
    <property type="match status" value="1"/>
</dbReference>
<feature type="compositionally biased region" description="Low complexity" evidence="8">
    <location>
        <begin position="1"/>
        <end position="12"/>
    </location>
</feature>
<dbReference type="InterPro" id="IPR025198">
    <property type="entry name" value="PPK_N_dom"/>
</dbReference>
<dbReference type="Pfam" id="PF02503">
    <property type="entry name" value="PP_kinase"/>
    <property type="match status" value="1"/>
</dbReference>
<evidence type="ECO:0000256" key="3">
    <source>
        <dbReference type="ARBA" id="ARBA00022741"/>
    </source>
</evidence>
<organism evidence="13 14">
    <name type="scientific">Falsiroseomonas frigidaquae</name>
    <dbReference type="NCBI Taxonomy" id="487318"/>
    <lineage>
        <taxon>Bacteria</taxon>
        <taxon>Pseudomonadati</taxon>
        <taxon>Pseudomonadota</taxon>
        <taxon>Alphaproteobacteria</taxon>
        <taxon>Acetobacterales</taxon>
        <taxon>Roseomonadaceae</taxon>
        <taxon>Falsiroseomonas</taxon>
    </lineage>
</organism>
<dbReference type="Proteomes" id="UP000765160">
    <property type="component" value="Unassembled WGS sequence"/>
</dbReference>
<evidence type="ECO:0000256" key="4">
    <source>
        <dbReference type="ARBA" id="ARBA00022777"/>
    </source>
</evidence>
<keyword evidence="4 6" id="KW-0418">Kinase</keyword>
<evidence type="ECO:0000259" key="10">
    <source>
        <dbReference type="Pfam" id="PF13089"/>
    </source>
</evidence>